<name>A0AA36AK17_OCTVU</name>
<keyword evidence="2" id="KW-1185">Reference proteome</keyword>
<dbReference type="AlphaFoldDB" id="A0AA36AK17"/>
<evidence type="ECO:0000313" key="2">
    <source>
        <dbReference type="Proteomes" id="UP001162480"/>
    </source>
</evidence>
<accession>A0AA36AK17</accession>
<reference evidence="1" key="1">
    <citation type="submission" date="2023-08" db="EMBL/GenBank/DDBJ databases">
        <authorList>
            <person name="Alioto T."/>
            <person name="Alioto T."/>
            <person name="Gomez Garrido J."/>
        </authorList>
    </citation>
    <scope>NUCLEOTIDE SEQUENCE</scope>
</reference>
<organism evidence="1 2">
    <name type="scientific">Octopus vulgaris</name>
    <name type="common">Common octopus</name>
    <dbReference type="NCBI Taxonomy" id="6645"/>
    <lineage>
        <taxon>Eukaryota</taxon>
        <taxon>Metazoa</taxon>
        <taxon>Spiralia</taxon>
        <taxon>Lophotrochozoa</taxon>
        <taxon>Mollusca</taxon>
        <taxon>Cephalopoda</taxon>
        <taxon>Coleoidea</taxon>
        <taxon>Octopodiformes</taxon>
        <taxon>Octopoda</taxon>
        <taxon>Incirrata</taxon>
        <taxon>Octopodidae</taxon>
        <taxon>Octopus</taxon>
    </lineage>
</organism>
<protein>
    <submittedName>
        <fullName evidence="1">Uncharacterized protein</fullName>
    </submittedName>
</protein>
<dbReference type="Proteomes" id="UP001162480">
    <property type="component" value="Chromosome 2"/>
</dbReference>
<proteinExistence type="predicted"/>
<evidence type="ECO:0000313" key="1">
    <source>
        <dbReference type="EMBL" id="CAI9717558.1"/>
    </source>
</evidence>
<gene>
    <name evidence="1" type="ORF">OCTVUL_1B025957</name>
</gene>
<sequence length="163" mass="19073">MDLFFTPVTDVFASESITSIKSMVIKNQTRWSTHIDRMADERTPKQLFYGELAEGKCNQCKHRKRFKDSIRTNMKSLRVDPKAIETLTSDRAGWRTKVWGGMEAFEEVRMTHERLKRNLKKTVEINEKELMRMTHASFTEENIPKSSILNEKRLGKVFNTVSN</sequence>
<dbReference type="EMBL" id="OX597815">
    <property type="protein sequence ID" value="CAI9717558.1"/>
    <property type="molecule type" value="Genomic_DNA"/>
</dbReference>